<dbReference type="Gene3D" id="1.20.1270.70">
    <property type="entry name" value="Designed single chain three-helix bundle"/>
    <property type="match status" value="1"/>
</dbReference>
<accession>A0ABD5NSC0</accession>
<keyword evidence="5" id="KW-1185">Reference proteome</keyword>
<name>A0ABD5NSC0_9EURY</name>
<dbReference type="AlphaFoldDB" id="A0ABD5NSC0"/>
<reference evidence="4 5" key="1">
    <citation type="journal article" date="2019" name="Int. J. Syst. Evol. Microbiol.">
        <title>The Global Catalogue of Microorganisms (GCM) 10K type strain sequencing project: providing services to taxonomists for standard genome sequencing and annotation.</title>
        <authorList>
            <consortium name="The Broad Institute Genomics Platform"/>
            <consortium name="The Broad Institute Genome Sequencing Center for Infectious Disease"/>
            <person name="Wu L."/>
            <person name="Ma J."/>
        </authorList>
    </citation>
    <scope>NUCLEOTIDE SEQUENCE [LARGE SCALE GENOMIC DNA]</scope>
    <source>
        <strain evidence="4 5">IBRC-M 10256</strain>
    </source>
</reference>
<feature type="region of interest" description="Disordered" evidence="2">
    <location>
        <begin position="139"/>
        <end position="252"/>
    </location>
</feature>
<evidence type="ECO:0000313" key="5">
    <source>
        <dbReference type="Proteomes" id="UP001595846"/>
    </source>
</evidence>
<evidence type="ECO:0000259" key="3">
    <source>
        <dbReference type="PROSITE" id="PS50192"/>
    </source>
</evidence>
<keyword evidence="1" id="KW-0175">Coiled coil</keyword>
<dbReference type="RefSeq" id="WP_256531602.1">
    <property type="nucleotide sequence ID" value="NZ_CP101824.1"/>
</dbReference>
<comment type="caution">
    <text evidence="4">The sequence shown here is derived from an EMBL/GenBank/DDBJ whole genome shotgun (WGS) entry which is preliminary data.</text>
</comment>
<evidence type="ECO:0000256" key="1">
    <source>
        <dbReference type="SAM" id="Coils"/>
    </source>
</evidence>
<dbReference type="Gene3D" id="1.20.5.340">
    <property type="match status" value="1"/>
</dbReference>
<protein>
    <recommendedName>
        <fullName evidence="3">t-SNARE coiled-coil homology domain-containing protein</fullName>
    </recommendedName>
</protein>
<feature type="coiled-coil region" evidence="1">
    <location>
        <begin position="407"/>
        <end position="455"/>
    </location>
</feature>
<feature type="compositionally biased region" description="Acidic residues" evidence="2">
    <location>
        <begin position="200"/>
        <end position="211"/>
    </location>
</feature>
<proteinExistence type="predicted"/>
<dbReference type="GeneID" id="73904351"/>
<dbReference type="PROSITE" id="PS50192">
    <property type="entry name" value="T_SNARE"/>
    <property type="match status" value="1"/>
</dbReference>
<feature type="domain" description="T-SNARE coiled-coil homology" evidence="3">
    <location>
        <begin position="362"/>
        <end position="424"/>
    </location>
</feature>
<dbReference type="Proteomes" id="UP001595846">
    <property type="component" value="Unassembled WGS sequence"/>
</dbReference>
<sequence>MSSSADTEDIVTVNRDDVTVTKRYAPDEFPVPAIRFEISSDRPEPAAVRLTEDIPESFPMDAVGFHPEYHSDQWTAYQDHRVQFEGVVEPNESLVTVYGIRLDDELDPAAFLTEPSIEAYSEHDVVESTAADVSESVEEVVSSEGADAVKRLLSGDADSVPGLESEGAPSAESSGSDSEDESSSEIELDIDAAAERVAEETEPGDDESESDVGDRDQPSVDDDFDDTSVTTDADDSSDSRDDGVDTADSATESISAALASELRADRVDQSDLETIVDALPENAISGSTDARLNHLQQRVESVAAYANALEDFLDDNGSGAQLIDDLSTELSALRSEVESIDATADDNAAEIDDLTSSLSSTSSAVDDLDSMVAELESSVTSVSSDLSDLTTTVSSHDEAVDGIDDRVSSLESSVSDLDDRAESIESNVDDVTTDVDELAETVDSLADDLDDVSADVVDIIEWRDQLGSMFSDD</sequence>
<dbReference type="SUPFAM" id="SSF57997">
    <property type="entry name" value="Tropomyosin"/>
    <property type="match status" value="1"/>
</dbReference>
<feature type="compositionally biased region" description="Low complexity" evidence="2">
    <location>
        <begin position="163"/>
        <end position="176"/>
    </location>
</feature>
<feature type="compositionally biased region" description="Acidic residues" evidence="2">
    <location>
        <begin position="219"/>
        <end position="236"/>
    </location>
</feature>
<dbReference type="EMBL" id="JBHSAQ010000014">
    <property type="protein sequence ID" value="MFC3959884.1"/>
    <property type="molecule type" value="Genomic_DNA"/>
</dbReference>
<evidence type="ECO:0000256" key="2">
    <source>
        <dbReference type="SAM" id="MobiDB-lite"/>
    </source>
</evidence>
<organism evidence="4 5">
    <name type="scientific">Halovivax cerinus</name>
    <dbReference type="NCBI Taxonomy" id="1487865"/>
    <lineage>
        <taxon>Archaea</taxon>
        <taxon>Methanobacteriati</taxon>
        <taxon>Methanobacteriota</taxon>
        <taxon>Stenosarchaea group</taxon>
        <taxon>Halobacteria</taxon>
        <taxon>Halobacteriales</taxon>
        <taxon>Natrialbaceae</taxon>
        <taxon>Halovivax</taxon>
    </lineage>
</organism>
<gene>
    <name evidence="4" type="ORF">ACFOUR_16095</name>
</gene>
<feature type="compositionally biased region" description="Acidic residues" evidence="2">
    <location>
        <begin position="177"/>
        <end position="192"/>
    </location>
</feature>
<dbReference type="InterPro" id="IPR000727">
    <property type="entry name" value="T_SNARE_dom"/>
</dbReference>
<evidence type="ECO:0000313" key="4">
    <source>
        <dbReference type="EMBL" id="MFC3959884.1"/>
    </source>
</evidence>